<dbReference type="EMBL" id="HBGK01037320">
    <property type="protein sequence ID" value="CAD9296147.1"/>
    <property type="molecule type" value="Transcribed_RNA"/>
</dbReference>
<reference evidence="1" key="1">
    <citation type="submission" date="2021-01" db="EMBL/GenBank/DDBJ databases">
        <authorList>
            <person name="Corre E."/>
            <person name="Pelletier E."/>
            <person name="Niang G."/>
            <person name="Scheremetjew M."/>
            <person name="Finn R."/>
            <person name="Kale V."/>
            <person name="Holt S."/>
            <person name="Cochrane G."/>
            <person name="Meng A."/>
            <person name="Brown T."/>
            <person name="Cohen L."/>
        </authorList>
    </citation>
    <scope>NUCLEOTIDE SEQUENCE</scope>
    <source>
        <strain evidence="1">CCMP 410</strain>
    </source>
</reference>
<name>A0A7S1VDB7_9STRA</name>
<organism evidence="1">
    <name type="scientific">Grammatophora oceanica</name>
    <dbReference type="NCBI Taxonomy" id="210454"/>
    <lineage>
        <taxon>Eukaryota</taxon>
        <taxon>Sar</taxon>
        <taxon>Stramenopiles</taxon>
        <taxon>Ochrophyta</taxon>
        <taxon>Bacillariophyta</taxon>
        <taxon>Fragilariophyceae</taxon>
        <taxon>Fragilariophycidae</taxon>
        <taxon>Rhabdonematales</taxon>
        <taxon>Grammatophoraceae</taxon>
        <taxon>Grammatophora</taxon>
    </lineage>
</organism>
<dbReference type="PANTHER" id="PTHR13132:SF29">
    <property type="entry name" value="ALPHA-(1,6)-FUCOSYLTRANSFERASE"/>
    <property type="match status" value="1"/>
</dbReference>
<evidence type="ECO:0000313" key="1">
    <source>
        <dbReference type="EMBL" id="CAD9296147.1"/>
    </source>
</evidence>
<dbReference type="Gene3D" id="3.40.50.11350">
    <property type="match status" value="1"/>
</dbReference>
<gene>
    <name evidence="1" type="ORF">GOCE00092_LOCUS19344</name>
</gene>
<dbReference type="AlphaFoldDB" id="A0A7S1VDB7"/>
<protein>
    <submittedName>
        <fullName evidence="1">Uncharacterized protein</fullName>
    </submittedName>
</protein>
<dbReference type="GO" id="GO:0046921">
    <property type="term" value="F:alpha-(1-&gt;6)-fucosyltransferase activity"/>
    <property type="evidence" value="ECO:0007669"/>
    <property type="project" value="TreeGrafter"/>
</dbReference>
<dbReference type="PANTHER" id="PTHR13132">
    <property type="entry name" value="ALPHA- 1,6 -FUCOSYLTRANSFERASE"/>
    <property type="match status" value="1"/>
</dbReference>
<proteinExistence type="predicted"/>
<accession>A0A7S1VDB7</accession>
<sequence length="152" mass="17009">MSQQDKQGYNKTHQPLNYIPLAHYLKQIDDSCPRTVYIATDDPITIREEIAALNATSGFNFVLTPKPEASQGHVKTEKDCTAKYDKTISMVMDLYLLVHASVFVGEFNSNWGRLVTNLRVHFPDVDEPVMGTAKPREVRVAFGDVARDAPGI</sequence>
<dbReference type="GO" id="GO:0006487">
    <property type="term" value="P:protein N-linked glycosylation"/>
    <property type="evidence" value="ECO:0007669"/>
    <property type="project" value="TreeGrafter"/>
</dbReference>